<dbReference type="Gene3D" id="1.10.150.240">
    <property type="entry name" value="Putative phosphatase, domain 2"/>
    <property type="match status" value="1"/>
</dbReference>
<dbReference type="InterPro" id="IPR011951">
    <property type="entry name" value="HAD-SF_hydro_IA_YjjG/PynA"/>
</dbReference>
<dbReference type="SFLD" id="SFLDS00003">
    <property type="entry name" value="Haloacid_Dehalogenase"/>
    <property type="match status" value="1"/>
</dbReference>
<evidence type="ECO:0000313" key="2">
    <source>
        <dbReference type="Proteomes" id="UP000030111"/>
    </source>
</evidence>
<gene>
    <name evidence="1" type="ORF">Q766_08235</name>
</gene>
<dbReference type="Proteomes" id="UP000030111">
    <property type="component" value="Unassembled WGS sequence"/>
</dbReference>
<dbReference type="Pfam" id="PF00702">
    <property type="entry name" value="Hydrolase"/>
    <property type="match status" value="1"/>
</dbReference>
<proteinExistence type="predicted"/>
<dbReference type="OrthoDB" id="9802350at2"/>
<dbReference type="InterPro" id="IPR036412">
    <property type="entry name" value="HAD-like_sf"/>
</dbReference>
<dbReference type="InterPro" id="IPR023214">
    <property type="entry name" value="HAD_sf"/>
</dbReference>
<dbReference type="GO" id="GO:0008253">
    <property type="term" value="F:5'-nucleotidase activity"/>
    <property type="evidence" value="ECO:0007669"/>
    <property type="project" value="InterPro"/>
</dbReference>
<dbReference type="InterPro" id="IPR006439">
    <property type="entry name" value="HAD-SF_hydro_IA"/>
</dbReference>
<dbReference type="Gene3D" id="3.40.50.1000">
    <property type="entry name" value="HAD superfamily/HAD-like"/>
    <property type="match status" value="1"/>
</dbReference>
<reference evidence="1 2" key="1">
    <citation type="submission" date="2013-09" db="EMBL/GenBank/DDBJ databases">
        <authorList>
            <person name="Zeng Z."/>
            <person name="Chen C."/>
        </authorList>
    </citation>
    <scope>NUCLEOTIDE SEQUENCE [LARGE SCALE GENOMIC DNA]</scope>
    <source>
        <strain evidence="1 2">WB 4.1-42</strain>
    </source>
</reference>
<keyword evidence="2" id="KW-1185">Reference proteome</keyword>
<evidence type="ECO:0000313" key="1">
    <source>
        <dbReference type="EMBL" id="KGO93283.1"/>
    </source>
</evidence>
<dbReference type="PANTHER" id="PTHR47478">
    <property type="match status" value="1"/>
</dbReference>
<organism evidence="1 2">
    <name type="scientific">Flavobacterium subsaxonicum WB 4.1-42 = DSM 21790</name>
    <dbReference type="NCBI Taxonomy" id="1121898"/>
    <lineage>
        <taxon>Bacteria</taxon>
        <taxon>Pseudomonadati</taxon>
        <taxon>Bacteroidota</taxon>
        <taxon>Flavobacteriia</taxon>
        <taxon>Flavobacteriales</taxon>
        <taxon>Flavobacteriaceae</taxon>
        <taxon>Flavobacterium</taxon>
    </lineage>
</organism>
<dbReference type="eggNOG" id="COG1011">
    <property type="taxonomic scope" value="Bacteria"/>
</dbReference>
<accession>A0A0A2MP98</accession>
<dbReference type="AlphaFoldDB" id="A0A0A2MP98"/>
<dbReference type="NCBIfam" id="TIGR02254">
    <property type="entry name" value="YjjG_YfnB"/>
    <property type="match status" value="1"/>
</dbReference>
<dbReference type="SUPFAM" id="SSF56784">
    <property type="entry name" value="HAD-like"/>
    <property type="match status" value="1"/>
</dbReference>
<sequence>MKIANKKAVFFDLDHTLWDFEKNSALAFEELLPKFGIAVDAAQFNALFSPINVKYWKLFRDGEITQAQLRYGRLKDVFTAIDYDVDDEMIAKTSQEYVRLLPTNNHLYEGAIEILEYLKPNYSLHIITNGFHEVQALKMKSANIDHYFKTITNSEMAGCKKPDPAIFEFALTAANAQKSHSIMIGDCIEADVQGALDCGIDAIYFNEHHLETQPQITQVNHLLELKKLL</sequence>
<dbReference type="InterPro" id="IPR023198">
    <property type="entry name" value="PGP-like_dom2"/>
</dbReference>
<dbReference type="RefSeq" id="WP_026990826.1">
    <property type="nucleotide sequence ID" value="NZ_AUGP01000018.1"/>
</dbReference>
<dbReference type="PANTHER" id="PTHR47478:SF1">
    <property type="entry name" value="PYRIMIDINE 5'-NUCLEOTIDASE YJJG"/>
    <property type="match status" value="1"/>
</dbReference>
<dbReference type="NCBIfam" id="TIGR01549">
    <property type="entry name" value="HAD-SF-IA-v1"/>
    <property type="match status" value="1"/>
</dbReference>
<dbReference type="EMBL" id="JRLY01000005">
    <property type="protein sequence ID" value="KGO93283.1"/>
    <property type="molecule type" value="Genomic_DNA"/>
</dbReference>
<protein>
    <submittedName>
        <fullName evidence="1">Haloacid dehalogenase</fullName>
    </submittedName>
</protein>
<comment type="caution">
    <text evidence="1">The sequence shown here is derived from an EMBL/GenBank/DDBJ whole genome shotgun (WGS) entry which is preliminary data.</text>
</comment>
<dbReference type="SFLD" id="SFLDG01129">
    <property type="entry name" value="C1.5:_HAD__Beta-PGM__Phosphata"/>
    <property type="match status" value="1"/>
</dbReference>
<dbReference type="SFLD" id="SFLDG01135">
    <property type="entry name" value="C1.5.6:_HAD__Beta-PGM__Phospha"/>
    <property type="match status" value="1"/>
</dbReference>
<name>A0A0A2MP98_9FLAO</name>
<dbReference type="STRING" id="1121898.GCA_000422725_02000"/>
<dbReference type="InterPro" id="IPR052550">
    <property type="entry name" value="Pyrimidine_5'-ntase_YjjG"/>
</dbReference>